<feature type="transmembrane region" description="Helical" evidence="1">
    <location>
        <begin position="213"/>
        <end position="234"/>
    </location>
</feature>
<dbReference type="GO" id="GO:0004175">
    <property type="term" value="F:endopeptidase activity"/>
    <property type="evidence" value="ECO:0007669"/>
    <property type="project" value="UniProtKB-ARBA"/>
</dbReference>
<dbReference type="Proteomes" id="UP000239001">
    <property type="component" value="Unassembled WGS sequence"/>
</dbReference>
<keyword evidence="1" id="KW-1133">Transmembrane helix</keyword>
<keyword evidence="3" id="KW-0378">Hydrolase</keyword>
<name>A0A2T1LSI7_9CHRO</name>
<evidence type="ECO:0000313" key="3">
    <source>
        <dbReference type="EMBL" id="PSF32944.1"/>
    </source>
</evidence>
<dbReference type="OrthoDB" id="3034706at2"/>
<feature type="domain" description="CAAX prenyl protease 2/Lysostaphin resistance protein A-like" evidence="2">
    <location>
        <begin position="126"/>
        <end position="218"/>
    </location>
</feature>
<keyword evidence="4" id="KW-1185">Reference proteome</keyword>
<feature type="transmembrane region" description="Helical" evidence="1">
    <location>
        <begin position="181"/>
        <end position="201"/>
    </location>
</feature>
<feature type="transmembrane region" description="Helical" evidence="1">
    <location>
        <begin position="125"/>
        <end position="144"/>
    </location>
</feature>
<dbReference type="GO" id="GO:0006508">
    <property type="term" value="P:proteolysis"/>
    <property type="evidence" value="ECO:0007669"/>
    <property type="project" value="UniProtKB-KW"/>
</dbReference>
<reference evidence="3 4" key="1">
    <citation type="submission" date="2018-03" db="EMBL/GenBank/DDBJ databases">
        <title>The ancient ancestry and fast evolution of plastids.</title>
        <authorList>
            <person name="Moore K.R."/>
            <person name="Magnabosco C."/>
            <person name="Momper L."/>
            <person name="Gold D.A."/>
            <person name="Bosak T."/>
            <person name="Fournier G.P."/>
        </authorList>
    </citation>
    <scope>NUCLEOTIDE SEQUENCE [LARGE SCALE GENOMIC DNA]</scope>
    <source>
        <strain evidence="3 4">CCALA 016</strain>
    </source>
</reference>
<proteinExistence type="predicted"/>
<sequence length="274" mass="31475">MFNKRLATYPAPLRLGIFILILVSLWLPLAIPIYFFFRSDPNLVTILTMVILYAEFLWLLRRWSRQVHHHDQGLTHYGIMWTHQNRVEFINGLSIGFLLVWLLFIVEAVFSWVTFKTPTASIGRIILEGLIVSFGIGFAEELFFRGWILDELEKDYNLTTAIWETALLYSSFHFLKPIAEIIRTFPQFPALVLLGLTLGITKHLNRGRLGMSIGIHGGLVWGYYVIQVGQLITYTNTVSPLITGVDRNPLAGVMGLFFLSILYFVVRRKQSLNP</sequence>
<dbReference type="InterPro" id="IPR003675">
    <property type="entry name" value="Rce1/LyrA-like_dom"/>
</dbReference>
<evidence type="ECO:0000313" key="4">
    <source>
        <dbReference type="Proteomes" id="UP000239001"/>
    </source>
</evidence>
<reference evidence="3 4" key="2">
    <citation type="submission" date="2018-03" db="EMBL/GenBank/DDBJ databases">
        <authorList>
            <person name="Keele B.F."/>
        </authorList>
    </citation>
    <scope>NUCLEOTIDE SEQUENCE [LARGE SCALE GENOMIC DNA]</scope>
    <source>
        <strain evidence="3 4">CCALA 016</strain>
    </source>
</reference>
<feature type="transmembrane region" description="Helical" evidence="1">
    <location>
        <begin position="249"/>
        <end position="266"/>
    </location>
</feature>
<keyword evidence="1" id="KW-0472">Membrane</keyword>
<keyword evidence="3" id="KW-0482">Metalloprotease</keyword>
<dbReference type="GO" id="GO:0008237">
    <property type="term" value="F:metallopeptidase activity"/>
    <property type="evidence" value="ECO:0007669"/>
    <property type="project" value="UniProtKB-KW"/>
</dbReference>
<evidence type="ECO:0000256" key="1">
    <source>
        <dbReference type="SAM" id="Phobius"/>
    </source>
</evidence>
<feature type="transmembrane region" description="Helical" evidence="1">
    <location>
        <begin position="89"/>
        <end position="113"/>
    </location>
</feature>
<feature type="transmembrane region" description="Helical" evidence="1">
    <location>
        <begin position="43"/>
        <end position="60"/>
    </location>
</feature>
<feature type="transmembrane region" description="Helical" evidence="1">
    <location>
        <begin position="12"/>
        <end position="37"/>
    </location>
</feature>
<gene>
    <name evidence="3" type="ORF">C7H19_21125</name>
</gene>
<dbReference type="AlphaFoldDB" id="A0A2T1LSI7"/>
<dbReference type="GO" id="GO:0080120">
    <property type="term" value="P:CAAX-box protein maturation"/>
    <property type="evidence" value="ECO:0007669"/>
    <property type="project" value="UniProtKB-ARBA"/>
</dbReference>
<comment type="caution">
    <text evidence="3">The sequence shown here is derived from an EMBL/GenBank/DDBJ whole genome shotgun (WGS) entry which is preliminary data.</text>
</comment>
<protein>
    <submittedName>
        <fullName evidence="3">CPBP family intramembrane metalloprotease</fullName>
    </submittedName>
</protein>
<keyword evidence="3" id="KW-0645">Protease</keyword>
<evidence type="ECO:0000259" key="2">
    <source>
        <dbReference type="Pfam" id="PF02517"/>
    </source>
</evidence>
<dbReference type="PANTHER" id="PTHR39430">
    <property type="entry name" value="MEMBRANE-ASSOCIATED PROTEASE-RELATED"/>
    <property type="match status" value="1"/>
</dbReference>
<accession>A0A2T1LSI7</accession>
<organism evidence="3 4">
    <name type="scientific">Aphanothece hegewaldii CCALA 016</name>
    <dbReference type="NCBI Taxonomy" id="2107694"/>
    <lineage>
        <taxon>Bacteria</taxon>
        <taxon>Bacillati</taxon>
        <taxon>Cyanobacteriota</taxon>
        <taxon>Cyanophyceae</taxon>
        <taxon>Oscillatoriophycideae</taxon>
        <taxon>Chroococcales</taxon>
        <taxon>Aphanothecaceae</taxon>
        <taxon>Aphanothece</taxon>
    </lineage>
</organism>
<keyword evidence="1" id="KW-0812">Transmembrane</keyword>
<dbReference type="PANTHER" id="PTHR39430:SF1">
    <property type="entry name" value="PROTEASE"/>
    <property type="match status" value="1"/>
</dbReference>
<dbReference type="Pfam" id="PF02517">
    <property type="entry name" value="Rce1-like"/>
    <property type="match status" value="1"/>
</dbReference>
<dbReference type="EMBL" id="PXOH01000035">
    <property type="protein sequence ID" value="PSF32944.1"/>
    <property type="molecule type" value="Genomic_DNA"/>
</dbReference>